<dbReference type="CDD" id="cd13836">
    <property type="entry name" value="IHF_B"/>
    <property type="match status" value="1"/>
</dbReference>
<sequence>MTKAEIIAEISTKTGIEKLDVQEAVEAFFKVIKNSMVSGENVYVRGFGSFVVKKRATKTARNISKNTAIIIPEHFVPSFKPAKVFVEKVKNGNVTKLAAAAEEAKTAAEA</sequence>
<evidence type="ECO:0000313" key="6">
    <source>
        <dbReference type="Proteomes" id="UP000238034"/>
    </source>
</evidence>
<evidence type="ECO:0000313" key="5">
    <source>
        <dbReference type="EMBL" id="PRY53742.1"/>
    </source>
</evidence>
<accession>A0A2T0U785</accession>
<dbReference type="Pfam" id="PF00216">
    <property type="entry name" value="Bac_DNA_binding"/>
    <property type="match status" value="1"/>
</dbReference>
<proteinExistence type="inferred from homology"/>
<evidence type="ECO:0000256" key="3">
    <source>
        <dbReference type="ARBA" id="ARBA00023125"/>
    </source>
</evidence>
<protein>
    <submittedName>
        <fullName evidence="5">DNA-binding protein HU-beta</fullName>
    </submittedName>
</protein>
<dbReference type="PANTHER" id="PTHR33175">
    <property type="entry name" value="DNA-BINDING PROTEIN HU"/>
    <property type="match status" value="1"/>
</dbReference>
<evidence type="ECO:0000256" key="1">
    <source>
        <dbReference type="ARBA" id="ARBA00010529"/>
    </source>
</evidence>
<gene>
    <name evidence="5" type="ORF">B0I27_103212</name>
</gene>
<dbReference type="FunFam" id="4.10.520.10:FF:000007">
    <property type="entry name" value="Integration host factor subunit beta"/>
    <property type="match status" value="1"/>
</dbReference>
<comment type="similarity">
    <text evidence="1 4">Belongs to the bacterial histone-like protein family.</text>
</comment>
<dbReference type="Proteomes" id="UP000238034">
    <property type="component" value="Unassembled WGS sequence"/>
</dbReference>
<name>A0A2T0U785_9SPHI</name>
<dbReference type="EMBL" id="PVTH01000003">
    <property type="protein sequence ID" value="PRY53742.1"/>
    <property type="molecule type" value="Genomic_DNA"/>
</dbReference>
<comment type="caution">
    <text evidence="5">The sequence shown here is derived from an EMBL/GenBank/DDBJ whole genome shotgun (WGS) entry which is preliminary data.</text>
</comment>
<dbReference type="GO" id="GO:0030261">
    <property type="term" value="P:chromosome condensation"/>
    <property type="evidence" value="ECO:0007669"/>
    <property type="project" value="UniProtKB-KW"/>
</dbReference>
<dbReference type="GO" id="GO:0003677">
    <property type="term" value="F:DNA binding"/>
    <property type="evidence" value="ECO:0007669"/>
    <property type="project" value="UniProtKB-KW"/>
</dbReference>
<dbReference type="GO" id="GO:0005829">
    <property type="term" value="C:cytosol"/>
    <property type="evidence" value="ECO:0007669"/>
    <property type="project" value="TreeGrafter"/>
</dbReference>
<evidence type="ECO:0000256" key="4">
    <source>
        <dbReference type="RuleBase" id="RU003939"/>
    </source>
</evidence>
<keyword evidence="2" id="KW-0226">DNA condensation</keyword>
<dbReference type="OrthoDB" id="9799835at2"/>
<reference evidence="5 6" key="1">
    <citation type="submission" date="2018-03" db="EMBL/GenBank/DDBJ databases">
        <title>Genomic Encyclopedia of Type Strains, Phase III (KMG-III): the genomes of soil and plant-associated and newly described type strains.</title>
        <authorList>
            <person name="Whitman W."/>
        </authorList>
    </citation>
    <scope>NUCLEOTIDE SEQUENCE [LARGE SCALE GENOMIC DNA]</scope>
    <source>
        <strain evidence="5 6">CGMCC 1.9313</strain>
    </source>
</reference>
<keyword evidence="6" id="KW-1185">Reference proteome</keyword>
<dbReference type="GO" id="GO:0030527">
    <property type="term" value="F:structural constituent of chromatin"/>
    <property type="evidence" value="ECO:0007669"/>
    <property type="project" value="InterPro"/>
</dbReference>
<dbReference type="SUPFAM" id="SSF47729">
    <property type="entry name" value="IHF-like DNA-binding proteins"/>
    <property type="match status" value="1"/>
</dbReference>
<evidence type="ECO:0000256" key="2">
    <source>
        <dbReference type="ARBA" id="ARBA00023067"/>
    </source>
</evidence>
<dbReference type="PRINTS" id="PR01727">
    <property type="entry name" value="DNABINDINGHU"/>
</dbReference>
<keyword evidence="3 5" id="KW-0238">DNA-binding</keyword>
<dbReference type="SMART" id="SM00411">
    <property type="entry name" value="BHL"/>
    <property type="match status" value="1"/>
</dbReference>
<dbReference type="Gene3D" id="4.10.520.10">
    <property type="entry name" value="IHF-like DNA-binding proteins"/>
    <property type="match status" value="1"/>
</dbReference>
<dbReference type="RefSeq" id="WP_106292335.1">
    <property type="nucleotide sequence ID" value="NZ_PVTH01000003.1"/>
</dbReference>
<dbReference type="InterPro" id="IPR000119">
    <property type="entry name" value="Hist_DNA-bd"/>
</dbReference>
<dbReference type="PANTHER" id="PTHR33175:SF3">
    <property type="entry name" value="DNA-BINDING PROTEIN HU-BETA"/>
    <property type="match status" value="1"/>
</dbReference>
<organism evidence="5 6">
    <name type="scientific">Arcticibacter pallidicorallinus</name>
    <dbReference type="NCBI Taxonomy" id="1259464"/>
    <lineage>
        <taxon>Bacteria</taxon>
        <taxon>Pseudomonadati</taxon>
        <taxon>Bacteroidota</taxon>
        <taxon>Sphingobacteriia</taxon>
        <taxon>Sphingobacteriales</taxon>
        <taxon>Sphingobacteriaceae</taxon>
        <taxon>Arcticibacter</taxon>
    </lineage>
</organism>
<dbReference type="InterPro" id="IPR010992">
    <property type="entry name" value="IHF-like_DNA-bd_dom_sf"/>
</dbReference>
<dbReference type="AlphaFoldDB" id="A0A2T0U785"/>